<feature type="region of interest" description="Disordered" evidence="1">
    <location>
        <begin position="325"/>
        <end position="350"/>
    </location>
</feature>
<feature type="compositionally biased region" description="Basic and acidic residues" evidence="1">
    <location>
        <begin position="339"/>
        <end position="348"/>
    </location>
</feature>
<evidence type="ECO:0000313" key="4">
    <source>
        <dbReference type="Proteomes" id="UP001180845"/>
    </source>
</evidence>
<feature type="compositionally biased region" description="Basic and acidic residues" evidence="1">
    <location>
        <begin position="1"/>
        <end position="11"/>
    </location>
</feature>
<protein>
    <recommendedName>
        <fullName evidence="5">Transmembrane protein</fullName>
    </recommendedName>
</protein>
<keyword evidence="4" id="KW-1185">Reference proteome</keyword>
<feature type="transmembrane region" description="Helical" evidence="2">
    <location>
        <begin position="435"/>
        <end position="455"/>
    </location>
</feature>
<keyword evidence="2" id="KW-0472">Membrane</keyword>
<accession>A0AAE4CLZ5</accession>
<proteinExistence type="predicted"/>
<feature type="compositionally biased region" description="Pro residues" evidence="1">
    <location>
        <begin position="122"/>
        <end position="133"/>
    </location>
</feature>
<dbReference type="Proteomes" id="UP001180845">
    <property type="component" value="Unassembled WGS sequence"/>
</dbReference>
<feature type="compositionally biased region" description="Low complexity" evidence="1">
    <location>
        <begin position="69"/>
        <end position="121"/>
    </location>
</feature>
<evidence type="ECO:0000256" key="1">
    <source>
        <dbReference type="SAM" id="MobiDB-lite"/>
    </source>
</evidence>
<feature type="compositionally biased region" description="Acidic residues" evidence="1">
    <location>
        <begin position="326"/>
        <end position="338"/>
    </location>
</feature>
<reference evidence="3" key="1">
    <citation type="submission" date="2023-07" db="EMBL/GenBank/DDBJ databases">
        <title>Sequencing the genomes of 1000 actinobacteria strains.</title>
        <authorList>
            <person name="Klenk H.-P."/>
        </authorList>
    </citation>
    <scope>NUCLEOTIDE SEQUENCE</scope>
    <source>
        <strain evidence="3">DSM 45977</strain>
    </source>
</reference>
<feature type="compositionally biased region" description="Low complexity" evidence="1">
    <location>
        <begin position="202"/>
        <end position="214"/>
    </location>
</feature>
<evidence type="ECO:0000313" key="3">
    <source>
        <dbReference type="EMBL" id="MDR7302349.1"/>
    </source>
</evidence>
<name>A0AAE4CLZ5_9ACTN</name>
<keyword evidence="2" id="KW-0812">Transmembrane</keyword>
<evidence type="ECO:0000256" key="2">
    <source>
        <dbReference type="SAM" id="Phobius"/>
    </source>
</evidence>
<feature type="compositionally biased region" description="Polar residues" evidence="1">
    <location>
        <begin position="178"/>
        <end position="188"/>
    </location>
</feature>
<keyword evidence="2" id="KW-1133">Transmembrane helix</keyword>
<feature type="region of interest" description="Disordered" evidence="1">
    <location>
        <begin position="1"/>
        <end position="298"/>
    </location>
</feature>
<dbReference type="EMBL" id="JAVDXW010000001">
    <property type="protein sequence ID" value="MDR7302349.1"/>
    <property type="molecule type" value="Genomic_DNA"/>
</dbReference>
<feature type="transmembrane region" description="Helical" evidence="2">
    <location>
        <begin position="403"/>
        <end position="423"/>
    </location>
</feature>
<sequence>MSRDSESEHPSQRTVAELLAQHGGSSQRNTRRRRRRAEDPTETAPQAIIDRVNSDSGRMRPIPPEDDTAQPADQQPADRQPISGNGAAPEAASPSSQAPSAGSQAPPAGSQAPPAGSQAPPAGSPPATSPPPDAASGTNHETAGTSRPFRRANLRPGRFANGTVGSDGGTAAADVEVTAQQPAVSEQFEQPAHLEQPESQDASASASASAASPSETSDMPAVSTPGARGYFRQRGGVASSAPPLPGTDGATEQFPSVRGTVQQAPSEVNGGQWPAAGMGGTAVPAHPGTGTLFEPDSADRDEYDALYYDAEEDADDAVDDVIGGELDFDDDSGEELGVEEDKQSRHAELPAGMDAEDYFADGADAEEPERSPVREWVTLITQVGAGLVGGGAVWLGFRWLWTAIPVAALVAALVVTGALVFIARRFLRTDDLQTILLAVLVGLVCTVSPAALLLVGY</sequence>
<dbReference type="RefSeq" id="WP_310273809.1">
    <property type="nucleotide sequence ID" value="NZ_JAVDXW010000001.1"/>
</dbReference>
<dbReference type="AlphaFoldDB" id="A0AAE4CLZ5"/>
<organism evidence="3 4">
    <name type="scientific">Haloactinomyces albus</name>
    <dbReference type="NCBI Taxonomy" id="1352928"/>
    <lineage>
        <taxon>Bacteria</taxon>
        <taxon>Bacillati</taxon>
        <taxon>Actinomycetota</taxon>
        <taxon>Actinomycetes</taxon>
        <taxon>Actinopolysporales</taxon>
        <taxon>Actinopolysporaceae</taxon>
        <taxon>Haloactinomyces</taxon>
    </lineage>
</organism>
<comment type="caution">
    <text evidence="3">The sequence shown here is derived from an EMBL/GenBank/DDBJ whole genome shotgun (WGS) entry which is preliminary data.</text>
</comment>
<evidence type="ECO:0008006" key="5">
    <source>
        <dbReference type="Google" id="ProtNLM"/>
    </source>
</evidence>
<gene>
    <name evidence="3" type="ORF">JOF55_002530</name>
</gene>